<name>A0A9W6UB36_9STRA</name>
<feature type="region of interest" description="Disordered" evidence="1">
    <location>
        <begin position="17"/>
        <end position="43"/>
    </location>
</feature>
<dbReference type="OrthoDB" id="125523at2759"/>
<feature type="region of interest" description="Disordered" evidence="1">
    <location>
        <begin position="285"/>
        <end position="304"/>
    </location>
</feature>
<organism evidence="2 3">
    <name type="scientific">Phytophthora fragariaefolia</name>
    <dbReference type="NCBI Taxonomy" id="1490495"/>
    <lineage>
        <taxon>Eukaryota</taxon>
        <taxon>Sar</taxon>
        <taxon>Stramenopiles</taxon>
        <taxon>Oomycota</taxon>
        <taxon>Peronosporomycetes</taxon>
        <taxon>Peronosporales</taxon>
        <taxon>Peronosporaceae</taxon>
        <taxon>Phytophthora</taxon>
    </lineage>
</organism>
<evidence type="ECO:0000313" key="3">
    <source>
        <dbReference type="Proteomes" id="UP001165121"/>
    </source>
</evidence>
<keyword evidence="3" id="KW-1185">Reference proteome</keyword>
<evidence type="ECO:0000313" key="2">
    <source>
        <dbReference type="EMBL" id="GMF28915.1"/>
    </source>
</evidence>
<feature type="compositionally biased region" description="Pro residues" evidence="1">
    <location>
        <begin position="342"/>
        <end position="352"/>
    </location>
</feature>
<reference evidence="2" key="1">
    <citation type="submission" date="2023-04" db="EMBL/GenBank/DDBJ databases">
        <title>Phytophthora fragariaefolia NBRC 109709.</title>
        <authorList>
            <person name="Ichikawa N."/>
            <person name="Sato H."/>
            <person name="Tonouchi N."/>
        </authorList>
    </citation>
    <scope>NUCLEOTIDE SEQUENCE</scope>
    <source>
        <strain evidence="2">NBRC 109709</strain>
    </source>
</reference>
<protein>
    <submittedName>
        <fullName evidence="2">Unnamed protein product</fullName>
    </submittedName>
</protein>
<accession>A0A9W6UB36</accession>
<proteinExistence type="predicted"/>
<dbReference type="EMBL" id="BSXT01000506">
    <property type="protein sequence ID" value="GMF28915.1"/>
    <property type="molecule type" value="Genomic_DNA"/>
</dbReference>
<sequence>MVLSVLLQPFNDIGHCPARAQNSNEDHKQSRTSTELRAPRRRGQAAGEEFFMAVVASLPTPPGRSNPSAASIKRCHSRTVRLECPDELSGTWDGPVYATLGREPLSTRLTANTPFLDSDGGAQRLVWEATLTIHRHDQRIEDLPYLLRDYVDAVHFIPHWRLAVPHRDFKTELLERPLLSVFRFVRFSTYFVACPRCDTKFVRVTSDGHLCGQVISYAAASRMSLVDDGDLLMEPSSGVCPGHQALPGTPPVSTTDSSPRSVAYITPRGEKTASTVEEYVQATKLSPRRTARDDTDAVDSPPPILPLLRRADTMLTPSDVFAGPARSVPQVLVHLATGASHPVPPAPGPEPTPVSTTSASVRADDRVIQRLFEQQDSK</sequence>
<evidence type="ECO:0000256" key="1">
    <source>
        <dbReference type="SAM" id="MobiDB-lite"/>
    </source>
</evidence>
<dbReference type="AlphaFoldDB" id="A0A9W6UB36"/>
<gene>
    <name evidence="2" type="ORF">Pfra01_000608400</name>
</gene>
<dbReference type="Proteomes" id="UP001165121">
    <property type="component" value="Unassembled WGS sequence"/>
</dbReference>
<comment type="caution">
    <text evidence="2">The sequence shown here is derived from an EMBL/GenBank/DDBJ whole genome shotgun (WGS) entry which is preliminary data.</text>
</comment>
<feature type="region of interest" description="Disordered" evidence="1">
    <location>
        <begin position="338"/>
        <end position="364"/>
    </location>
</feature>